<name>A0ACC0UGK0_9AGAM</name>
<dbReference type="EMBL" id="JAGFNK010000034">
    <property type="protein sequence ID" value="KAI9510761.1"/>
    <property type="molecule type" value="Genomic_DNA"/>
</dbReference>
<sequence>MGISLAKAELLSLALTTFLYGLFFTLFCITVTFMSFRVTCSVRQQRVKILLASFLLLLVATLHLVIIWIRAVQGFVVQKRGSAEAFYADLSDPTSVARVICLCIQTIPADLVIIWRLYVVYGKRLLVAAVPLLLVTGYTAVGFVAVWYITRADAGTDIFHVAKAWITAYFSLTVSTNVICSGAIALRIFLLSRRLPSGGALPLRPIMSVIIESSALYALGVLAALVSFLSGSNGQYAAVDAIIPLVGIVFCLIVIQIRFPFCSVTSIEPPGSCDEPEPMNGDLSPHSSAAEERPLNRVRSTRMMMFHITKQIHPLGRDPSTDVNRVAI</sequence>
<gene>
    <name evidence="1" type="ORF">F5148DRAFT_976251</name>
</gene>
<dbReference type="Proteomes" id="UP001207468">
    <property type="component" value="Unassembled WGS sequence"/>
</dbReference>
<keyword evidence="2" id="KW-1185">Reference proteome</keyword>
<comment type="caution">
    <text evidence="1">The sequence shown here is derived from an EMBL/GenBank/DDBJ whole genome shotgun (WGS) entry which is preliminary data.</text>
</comment>
<evidence type="ECO:0000313" key="1">
    <source>
        <dbReference type="EMBL" id="KAI9510761.1"/>
    </source>
</evidence>
<accession>A0ACC0UGK0</accession>
<protein>
    <submittedName>
        <fullName evidence="1">Uncharacterized protein</fullName>
    </submittedName>
</protein>
<organism evidence="1 2">
    <name type="scientific">Russula earlei</name>
    <dbReference type="NCBI Taxonomy" id="71964"/>
    <lineage>
        <taxon>Eukaryota</taxon>
        <taxon>Fungi</taxon>
        <taxon>Dikarya</taxon>
        <taxon>Basidiomycota</taxon>
        <taxon>Agaricomycotina</taxon>
        <taxon>Agaricomycetes</taxon>
        <taxon>Russulales</taxon>
        <taxon>Russulaceae</taxon>
        <taxon>Russula</taxon>
    </lineage>
</organism>
<proteinExistence type="predicted"/>
<reference evidence="1" key="1">
    <citation type="submission" date="2021-03" db="EMBL/GenBank/DDBJ databases">
        <title>Evolutionary priming and transition to the ectomycorrhizal habit in an iconic lineage of mushroom-forming fungi: is preadaptation a requirement?</title>
        <authorList>
            <consortium name="DOE Joint Genome Institute"/>
            <person name="Looney B.P."/>
            <person name="Miyauchi S."/>
            <person name="Morin E."/>
            <person name="Drula E."/>
            <person name="Courty P.E."/>
            <person name="Chicoki N."/>
            <person name="Fauchery L."/>
            <person name="Kohler A."/>
            <person name="Kuo A."/>
            <person name="LaButti K."/>
            <person name="Pangilinan J."/>
            <person name="Lipzen A."/>
            <person name="Riley R."/>
            <person name="Andreopoulos W."/>
            <person name="He G."/>
            <person name="Johnson J."/>
            <person name="Barry K.W."/>
            <person name="Grigoriev I.V."/>
            <person name="Nagy L."/>
            <person name="Hibbett D."/>
            <person name="Henrissat B."/>
            <person name="Matheny P.B."/>
            <person name="Labbe J."/>
            <person name="Martin A.F."/>
        </authorList>
    </citation>
    <scope>NUCLEOTIDE SEQUENCE</scope>
    <source>
        <strain evidence="1">BPL698</strain>
    </source>
</reference>
<evidence type="ECO:0000313" key="2">
    <source>
        <dbReference type="Proteomes" id="UP001207468"/>
    </source>
</evidence>